<evidence type="ECO:0000256" key="1">
    <source>
        <dbReference type="SAM" id="MobiDB-lite"/>
    </source>
</evidence>
<evidence type="ECO:0000313" key="2">
    <source>
        <dbReference type="EMBL" id="MBB4690680.1"/>
    </source>
</evidence>
<dbReference type="EMBL" id="JACHMF010000001">
    <property type="protein sequence ID" value="MBB4690680.1"/>
    <property type="molecule type" value="Genomic_DNA"/>
</dbReference>
<protein>
    <submittedName>
        <fullName evidence="2">Uncharacterized protein</fullName>
    </submittedName>
</protein>
<organism evidence="2 3">
    <name type="scientific">Paractinoplanes abujensis</name>
    <dbReference type="NCBI Taxonomy" id="882441"/>
    <lineage>
        <taxon>Bacteria</taxon>
        <taxon>Bacillati</taxon>
        <taxon>Actinomycetota</taxon>
        <taxon>Actinomycetes</taxon>
        <taxon>Micromonosporales</taxon>
        <taxon>Micromonosporaceae</taxon>
        <taxon>Paractinoplanes</taxon>
    </lineage>
</organism>
<dbReference type="AlphaFoldDB" id="A0A7W7CP33"/>
<feature type="region of interest" description="Disordered" evidence="1">
    <location>
        <begin position="1"/>
        <end position="52"/>
    </location>
</feature>
<keyword evidence="3" id="KW-1185">Reference proteome</keyword>
<name>A0A7W7CP33_9ACTN</name>
<proteinExistence type="predicted"/>
<dbReference type="Proteomes" id="UP000542742">
    <property type="component" value="Unassembled WGS sequence"/>
</dbReference>
<sequence>MTPLGEPFDSGRDAVAGDDGIDRGPGRAEPVPARQGCRPTQTAPRDPRRNLP</sequence>
<gene>
    <name evidence="2" type="ORF">BKA14_000828</name>
</gene>
<comment type="caution">
    <text evidence="2">The sequence shown here is derived from an EMBL/GenBank/DDBJ whole genome shotgun (WGS) entry which is preliminary data.</text>
</comment>
<evidence type="ECO:0000313" key="3">
    <source>
        <dbReference type="Proteomes" id="UP000542742"/>
    </source>
</evidence>
<reference evidence="2 3" key="1">
    <citation type="submission" date="2020-08" db="EMBL/GenBank/DDBJ databases">
        <title>Sequencing the genomes of 1000 actinobacteria strains.</title>
        <authorList>
            <person name="Klenk H.-P."/>
        </authorList>
    </citation>
    <scope>NUCLEOTIDE SEQUENCE [LARGE SCALE GENOMIC DNA]</scope>
    <source>
        <strain evidence="2 3">DSM 45518</strain>
    </source>
</reference>
<accession>A0A7W7CP33</accession>
<dbReference type="RefSeq" id="WP_184949609.1">
    <property type="nucleotide sequence ID" value="NZ_BOMC01000014.1"/>
</dbReference>